<keyword evidence="5" id="KW-0804">Transcription</keyword>
<dbReference type="eggNOG" id="ENOG502QRPQ">
    <property type="taxonomic scope" value="Eukaryota"/>
</dbReference>
<feature type="compositionally biased region" description="Polar residues" evidence="7">
    <location>
        <begin position="1044"/>
        <end position="1054"/>
    </location>
</feature>
<dbReference type="Proteomes" id="UP000002036">
    <property type="component" value="Chromosome H"/>
</dbReference>
<dbReference type="GO" id="GO:0005634">
    <property type="term" value="C:nucleus"/>
    <property type="evidence" value="ECO:0007669"/>
    <property type="project" value="TreeGrafter"/>
</dbReference>
<dbReference type="EMBL" id="CU928180">
    <property type="protein sequence ID" value="CAR30516.1"/>
    <property type="molecule type" value="Genomic_DNA"/>
</dbReference>
<dbReference type="Pfam" id="PF00172">
    <property type="entry name" value="Zn_clus"/>
    <property type="match status" value="1"/>
</dbReference>
<feature type="region of interest" description="Disordered" evidence="7">
    <location>
        <begin position="1044"/>
        <end position="1064"/>
    </location>
</feature>
<accession>C5E3A5</accession>
<dbReference type="AlphaFoldDB" id="C5E3A5"/>
<dbReference type="InterPro" id="IPR007219">
    <property type="entry name" value="XnlR_reg_dom"/>
</dbReference>
<organism evidence="9 10">
    <name type="scientific">Lachancea thermotolerans (strain ATCC 56472 / CBS 6340 / NRRL Y-8284)</name>
    <name type="common">Yeast</name>
    <name type="synonym">Kluyveromyces thermotolerans</name>
    <dbReference type="NCBI Taxonomy" id="559295"/>
    <lineage>
        <taxon>Eukaryota</taxon>
        <taxon>Fungi</taxon>
        <taxon>Dikarya</taxon>
        <taxon>Ascomycota</taxon>
        <taxon>Saccharomycotina</taxon>
        <taxon>Saccharomycetes</taxon>
        <taxon>Saccharomycetales</taxon>
        <taxon>Saccharomycetaceae</taxon>
        <taxon>Lachancea</taxon>
    </lineage>
</organism>
<dbReference type="GO" id="GO:0000978">
    <property type="term" value="F:RNA polymerase II cis-regulatory region sequence-specific DNA binding"/>
    <property type="evidence" value="ECO:0007669"/>
    <property type="project" value="TreeGrafter"/>
</dbReference>
<evidence type="ECO:0000313" key="9">
    <source>
        <dbReference type="EMBL" id="CAR30516.1"/>
    </source>
</evidence>
<keyword evidence="10" id="KW-1185">Reference proteome</keyword>
<dbReference type="PANTHER" id="PTHR31069">
    <property type="entry name" value="OLEATE-ACTIVATED TRANSCRIPTION FACTOR 1-RELATED"/>
    <property type="match status" value="1"/>
</dbReference>
<dbReference type="SUPFAM" id="SSF57701">
    <property type="entry name" value="Zn2/Cys6 DNA-binding domain"/>
    <property type="match status" value="1"/>
</dbReference>
<dbReference type="PANTHER" id="PTHR31069:SF12">
    <property type="entry name" value="TRANSCRIPTION FACTOR DOMAIN-CONTAINING PROTEIN"/>
    <property type="match status" value="1"/>
</dbReference>
<evidence type="ECO:0000256" key="7">
    <source>
        <dbReference type="SAM" id="MobiDB-lite"/>
    </source>
</evidence>
<dbReference type="KEGG" id="lth:KLTH0H11704g"/>
<dbReference type="InterPro" id="IPR036864">
    <property type="entry name" value="Zn2-C6_fun-type_DNA-bd_sf"/>
</dbReference>
<proteinExistence type="predicted"/>
<evidence type="ECO:0000256" key="2">
    <source>
        <dbReference type="ARBA" id="ARBA00022833"/>
    </source>
</evidence>
<sequence>MSGPKIRAGGSCLVCRRRKVKCDRTKPVCLACIKYKSDSACDYETKRNVRFLHMVYSEPTGNIDGENKVTKPQLQKPNTNVSNVGGSNCNMTFKKTKGVEASEQRLPTQLLAFGHMSFYDGYEAVEIKASRLLFTGALHSIAVLRRDPFLYVLVAMIRKDRSKLHERISKAEPSSSRKYPVPLYTQEEIASQLIINARANHEHPCSNSVDDCRRYSRSGRSQNDSKISESLKLEPQKPGFPSQGKLTSADISTDTKFQQKLIENEGLDEVKSVVEEGNLPRNPLSVVNLLNEDSQAKSSLANSSTQNNDKNKDIEIWRKLQSMLATLQQRQHRLMRQLEPSRKNDLNAITSASFLGAMPSPEMSVLAKVREILPPTKIIWLHLRNYFRSPLHALFPVLTEDWFCDTVKEFIKNHKDDMSKPEVVVTQRCDFGKIGCMLIIMRLSFLMYADKAEKNLPEEQRDVYAHSIGPEFISTAELCLSLFRLLRKAILPVLHCAVLLRIYRRYAPDEGDIADSGGSEPFSGILTKMATSIGLHVDAEFSGQFAFSKMYSQAWRKCWYVIYFLDLYEGMNSGNATTINEHSFSTRLPVVGTNEDGTLSSYITVPELEIASIECLRKNYDFSIACHKLLNLVMNRNFKVSCEKVQSAAGELELLLKKTYEKGLRKILKHPAKTIDESITKCNDFKVFIETYSFLFMVYFHLFLHVDKLVIGDPDRCPPSTSFHYLQKLLEIYVELEPALVVLRASKDYHGNDSEFFDTLFGNNSKLVVIQSCGMFIVRFTTILQCLAARLLHLKYNFLLRPSPYRLAGEEREVPGVSEAADELITLLLKKLSIINEVTQSLSETYFYAWRISKGNSYIYDLLMAEDSILDHKSNISRSYRAACKDEPAFNSEKPMPFVNFYDVIPESNSLLHAKVSDLKKLLFILQSDDGNLLSSLTHRSHSFVTENTPLSAFQSPLSKFEEPGQNALSLIGMSSIKKATDASSDPNTFTSLASPTSFRVEGTSSGSNSLNSQKMEKSRSYVNSEDIDTFWYKIKLRNANMSAERSFSQSSGPPNRPNASDEKSKIFSSSWHNNNHNPPSPTERLVRNELHDTGHFNEIFNNQSLLQEHVMQQLQQLTEEQPIPQNPSRQGEYVESFTPHLAPNHREDKRNIEGSFLNNNSLEAGDFDMFLPTFDAFIEDIDFT</sequence>
<gene>
    <name evidence="9" type="ordered locus">KLTH0H11704g</name>
</gene>
<evidence type="ECO:0000256" key="3">
    <source>
        <dbReference type="ARBA" id="ARBA00023015"/>
    </source>
</evidence>
<feature type="compositionally biased region" description="Basic and acidic residues" evidence="7">
    <location>
        <begin position="226"/>
        <end position="235"/>
    </location>
</feature>
<keyword evidence="2" id="KW-0862">Zinc</keyword>
<dbReference type="GO" id="GO:0000981">
    <property type="term" value="F:DNA-binding transcription factor activity, RNA polymerase II-specific"/>
    <property type="evidence" value="ECO:0007669"/>
    <property type="project" value="InterPro"/>
</dbReference>
<dbReference type="Gene3D" id="4.10.240.10">
    <property type="entry name" value="Zn(2)-C6 fungal-type DNA-binding domain"/>
    <property type="match status" value="1"/>
</dbReference>
<dbReference type="HOGENOM" id="CLU_281073_0_0_1"/>
<evidence type="ECO:0000256" key="6">
    <source>
        <dbReference type="ARBA" id="ARBA00023242"/>
    </source>
</evidence>
<feature type="compositionally biased region" description="Basic and acidic residues" evidence="7">
    <location>
        <begin position="203"/>
        <end position="214"/>
    </location>
</feature>
<feature type="compositionally biased region" description="Polar residues" evidence="7">
    <location>
        <begin position="982"/>
        <end position="1014"/>
    </location>
</feature>
<dbReference type="GO" id="GO:0008270">
    <property type="term" value="F:zinc ion binding"/>
    <property type="evidence" value="ECO:0007669"/>
    <property type="project" value="InterPro"/>
</dbReference>
<dbReference type="InParanoid" id="C5E3A5"/>
<dbReference type="InterPro" id="IPR050675">
    <property type="entry name" value="OAF3"/>
</dbReference>
<feature type="region of interest" description="Disordered" evidence="7">
    <location>
        <begin position="203"/>
        <end position="250"/>
    </location>
</feature>
<name>C5E3A5_LACTC</name>
<protein>
    <submittedName>
        <fullName evidence="9">KLTH0H11704p</fullName>
    </submittedName>
</protein>
<dbReference type="RefSeq" id="XP_002556378.1">
    <property type="nucleotide sequence ID" value="XM_002556332.1"/>
</dbReference>
<dbReference type="SMART" id="SM00066">
    <property type="entry name" value="GAL4"/>
    <property type="match status" value="1"/>
</dbReference>
<dbReference type="STRING" id="559295.C5E3A5"/>
<dbReference type="InterPro" id="IPR001138">
    <property type="entry name" value="Zn2Cys6_DnaBD"/>
</dbReference>
<dbReference type="GO" id="GO:0045944">
    <property type="term" value="P:positive regulation of transcription by RNA polymerase II"/>
    <property type="evidence" value="ECO:0007669"/>
    <property type="project" value="TreeGrafter"/>
</dbReference>
<keyword evidence="6" id="KW-0539">Nucleus</keyword>
<evidence type="ECO:0000313" key="10">
    <source>
        <dbReference type="Proteomes" id="UP000002036"/>
    </source>
</evidence>
<evidence type="ECO:0000256" key="5">
    <source>
        <dbReference type="ARBA" id="ARBA00023163"/>
    </source>
</evidence>
<dbReference type="OMA" id="LSCNYCK"/>
<dbReference type="Pfam" id="PF04082">
    <property type="entry name" value="Fungal_trans"/>
    <property type="match status" value="1"/>
</dbReference>
<keyword evidence="1" id="KW-0479">Metal-binding</keyword>
<feature type="region of interest" description="Disordered" evidence="7">
    <location>
        <begin position="982"/>
        <end position="1020"/>
    </location>
</feature>
<dbReference type="GO" id="GO:0006351">
    <property type="term" value="P:DNA-templated transcription"/>
    <property type="evidence" value="ECO:0007669"/>
    <property type="project" value="InterPro"/>
</dbReference>
<keyword evidence="4" id="KW-0238">DNA-binding</keyword>
<evidence type="ECO:0000256" key="1">
    <source>
        <dbReference type="ARBA" id="ARBA00022723"/>
    </source>
</evidence>
<dbReference type="PROSITE" id="PS00463">
    <property type="entry name" value="ZN2_CY6_FUNGAL_1"/>
    <property type="match status" value="1"/>
</dbReference>
<reference evidence="9 10" key="1">
    <citation type="journal article" date="2009" name="Genome Res.">
        <title>Comparative genomics of protoploid Saccharomycetaceae.</title>
        <authorList>
            <consortium name="The Genolevures Consortium"/>
            <person name="Souciet J.-L."/>
            <person name="Dujon B."/>
            <person name="Gaillardin C."/>
            <person name="Johnston M."/>
            <person name="Baret P.V."/>
            <person name="Cliften P."/>
            <person name="Sherman D.J."/>
            <person name="Weissenbach J."/>
            <person name="Westhof E."/>
            <person name="Wincker P."/>
            <person name="Jubin C."/>
            <person name="Poulain J."/>
            <person name="Barbe V."/>
            <person name="Segurens B."/>
            <person name="Artiguenave F."/>
            <person name="Anthouard V."/>
            <person name="Vacherie B."/>
            <person name="Val M.-E."/>
            <person name="Fulton R.S."/>
            <person name="Minx P."/>
            <person name="Wilson R."/>
            <person name="Durrens P."/>
            <person name="Jean G."/>
            <person name="Marck C."/>
            <person name="Martin T."/>
            <person name="Nikolski M."/>
            <person name="Rolland T."/>
            <person name="Seret M.-L."/>
            <person name="Casaregola S."/>
            <person name="Despons L."/>
            <person name="Fairhead C."/>
            <person name="Fischer G."/>
            <person name="Lafontaine I."/>
            <person name="Leh V."/>
            <person name="Lemaire M."/>
            <person name="de Montigny J."/>
            <person name="Neuveglise C."/>
            <person name="Thierry A."/>
            <person name="Blanc-Lenfle I."/>
            <person name="Bleykasten C."/>
            <person name="Diffels J."/>
            <person name="Fritsch E."/>
            <person name="Frangeul L."/>
            <person name="Goeffon A."/>
            <person name="Jauniaux N."/>
            <person name="Kachouri-Lafond R."/>
            <person name="Payen C."/>
            <person name="Potier S."/>
            <person name="Pribylova L."/>
            <person name="Ozanne C."/>
            <person name="Richard G.-F."/>
            <person name="Sacerdot C."/>
            <person name="Straub M.-L."/>
            <person name="Talla E."/>
        </authorList>
    </citation>
    <scope>NUCLEOTIDE SEQUENCE [LARGE SCALE GENOMIC DNA]</scope>
    <source>
        <strain evidence="10">ATCC 56472 / CBS 6340 / NRRL Y-8284</strain>
    </source>
</reference>
<keyword evidence="3" id="KW-0805">Transcription regulation</keyword>
<feature type="domain" description="Zn(2)-C6 fungal-type" evidence="8">
    <location>
        <begin position="11"/>
        <end position="43"/>
    </location>
</feature>
<dbReference type="GeneID" id="8294712"/>
<dbReference type="CDD" id="cd12148">
    <property type="entry name" value="fungal_TF_MHR"/>
    <property type="match status" value="1"/>
</dbReference>
<evidence type="ECO:0000259" key="8">
    <source>
        <dbReference type="PROSITE" id="PS50048"/>
    </source>
</evidence>
<dbReference type="CDD" id="cd00067">
    <property type="entry name" value="GAL4"/>
    <property type="match status" value="1"/>
</dbReference>
<dbReference type="OrthoDB" id="2943660at2759"/>
<dbReference type="PROSITE" id="PS50048">
    <property type="entry name" value="ZN2_CY6_FUNGAL_2"/>
    <property type="match status" value="1"/>
</dbReference>
<evidence type="ECO:0000256" key="4">
    <source>
        <dbReference type="ARBA" id="ARBA00023125"/>
    </source>
</evidence>